<proteinExistence type="predicted"/>
<sequence>MRIRWVLVGASVAGLFGVVFAFAGSGAEFVPRIFEGDAILAMLRAPSVSLEEARRLDLLAEKVVLGFPETQKALGQSGRAEMALDAVGNNNTDILVPLKPMKQWQSVHSFEELASTLKDRVESQVPSTFVSVSQPIEDLTNQLIAGSRADVSIKIIGPELNELVDFSTASAMSFGTFRARATSRSSASWGSRPSPPPRIDRAWLATASK</sequence>
<keyword evidence="3" id="KW-1185">Reference proteome</keyword>
<gene>
    <name evidence="2" type="ORF">LVJ94_05135</name>
</gene>
<protein>
    <submittedName>
        <fullName evidence="2">Efflux RND transporter permease subunit</fullName>
    </submittedName>
</protein>
<dbReference type="Gene3D" id="3.30.70.1440">
    <property type="entry name" value="Multidrug efflux transporter AcrB pore domain"/>
    <property type="match status" value="1"/>
</dbReference>
<dbReference type="PANTHER" id="PTHR32063:SF24">
    <property type="entry name" value="CATION EFFLUX SYSTEM (ACRB_ACRD_ACRF FAMILY)"/>
    <property type="match status" value="1"/>
</dbReference>
<name>A0ABZ2LD07_9BACT</name>
<dbReference type="Gene3D" id="1.20.1640.10">
    <property type="entry name" value="Multidrug efflux transporter AcrB transmembrane domain"/>
    <property type="match status" value="1"/>
</dbReference>
<evidence type="ECO:0000313" key="2">
    <source>
        <dbReference type="EMBL" id="WXB06627.1"/>
    </source>
</evidence>
<evidence type="ECO:0000256" key="1">
    <source>
        <dbReference type="SAM" id="MobiDB-lite"/>
    </source>
</evidence>
<dbReference type="Proteomes" id="UP001374803">
    <property type="component" value="Chromosome"/>
</dbReference>
<dbReference type="InterPro" id="IPR001036">
    <property type="entry name" value="Acrflvin-R"/>
</dbReference>
<accession>A0ABZ2LD07</accession>
<dbReference type="Gene3D" id="3.30.70.1430">
    <property type="entry name" value="Multidrug efflux transporter AcrB pore domain"/>
    <property type="match status" value="1"/>
</dbReference>
<feature type="region of interest" description="Disordered" evidence="1">
    <location>
        <begin position="185"/>
        <end position="209"/>
    </location>
</feature>
<dbReference type="Pfam" id="PF00873">
    <property type="entry name" value="ACR_tran"/>
    <property type="match status" value="1"/>
</dbReference>
<organism evidence="2 3">
    <name type="scientific">Pendulispora rubella</name>
    <dbReference type="NCBI Taxonomy" id="2741070"/>
    <lineage>
        <taxon>Bacteria</taxon>
        <taxon>Pseudomonadati</taxon>
        <taxon>Myxococcota</taxon>
        <taxon>Myxococcia</taxon>
        <taxon>Myxococcales</taxon>
        <taxon>Sorangiineae</taxon>
        <taxon>Pendulisporaceae</taxon>
        <taxon>Pendulispora</taxon>
    </lineage>
</organism>
<dbReference type="PANTHER" id="PTHR32063">
    <property type="match status" value="1"/>
</dbReference>
<evidence type="ECO:0000313" key="3">
    <source>
        <dbReference type="Proteomes" id="UP001374803"/>
    </source>
</evidence>
<dbReference type="EMBL" id="CP089983">
    <property type="protein sequence ID" value="WXB06627.1"/>
    <property type="molecule type" value="Genomic_DNA"/>
</dbReference>
<reference evidence="2" key="1">
    <citation type="submission" date="2021-12" db="EMBL/GenBank/DDBJ databases">
        <title>Discovery of the Pendulisporaceae a myxobacterial family with distinct sporulation behavior and unique specialized metabolism.</title>
        <authorList>
            <person name="Garcia R."/>
            <person name="Popoff A."/>
            <person name="Bader C.D."/>
            <person name="Loehr J."/>
            <person name="Walesch S."/>
            <person name="Walt C."/>
            <person name="Boldt J."/>
            <person name="Bunk B."/>
            <person name="Haeckl F.J.F.P.J."/>
            <person name="Gunesch A.P."/>
            <person name="Birkelbach J."/>
            <person name="Nuebel U."/>
            <person name="Pietschmann T."/>
            <person name="Bach T."/>
            <person name="Mueller R."/>
        </authorList>
    </citation>
    <scope>NUCLEOTIDE SEQUENCE</scope>
    <source>
        <strain evidence="2">MSr11367</strain>
    </source>
</reference>